<evidence type="ECO:0000256" key="1">
    <source>
        <dbReference type="SAM" id="MobiDB-lite"/>
    </source>
</evidence>
<comment type="caution">
    <text evidence="3">The sequence shown here is derived from an EMBL/GenBank/DDBJ whole genome shotgun (WGS) entry which is preliminary data.</text>
</comment>
<dbReference type="PANTHER" id="PTHR39639:SF1">
    <property type="entry name" value="DUF262 DOMAIN-CONTAINING PROTEIN"/>
    <property type="match status" value="1"/>
</dbReference>
<protein>
    <recommendedName>
        <fullName evidence="2">GmrSD restriction endonucleases N-terminal domain-containing protein</fullName>
    </recommendedName>
</protein>
<feature type="compositionally biased region" description="Acidic residues" evidence="1">
    <location>
        <begin position="14"/>
        <end position="25"/>
    </location>
</feature>
<evidence type="ECO:0000313" key="3">
    <source>
        <dbReference type="EMBL" id="KKZ15483.1"/>
    </source>
</evidence>
<proteinExistence type="predicted"/>
<dbReference type="Proteomes" id="UP000035054">
    <property type="component" value="Unassembled WGS sequence"/>
</dbReference>
<evidence type="ECO:0000259" key="2">
    <source>
        <dbReference type="Pfam" id="PF03235"/>
    </source>
</evidence>
<reference evidence="3 4" key="1">
    <citation type="submission" date="2015-01" db="EMBL/GenBank/DDBJ databases">
        <title>Lifestyle Evolution in Cyanobacterial Symbionts of Sponges.</title>
        <authorList>
            <person name="Burgsdorf I."/>
            <person name="Slaby B.M."/>
            <person name="Handley K.M."/>
            <person name="Haber M."/>
            <person name="Blom J."/>
            <person name="Marshall C.W."/>
            <person name="Gilbert J.A."/>
            <person name="Hentschel U."/>
            <person name="Steindler L."/>
        </authorList>
    </citation>
    <scope>NUCLEOTIDE SEQUENCE [LARGE SCALE GENOMIC DNA]</scope>
    <source>
        <strain evidence="3">142</strain>
    </source>
</reference>
<accession>A0A6N3XAC6</accession>
<dbReference type="Pfam" id="PF03235">
    <property type="entry name" value="GmrSD_N"/>
    <property type="match status" value="1"/>
</dbReference>
<dbReference type="PANTHER" id="PTHR39639">
    <property type="entry name" value="CHROMOSOME 16, WHOLE GENOME SHOTGUN SEQUENCE"/>
    <property type="match status" value="1"/>
</dbReference>
<feature type="domain" description="GmrSD restriction endonucleases N-terminal" evidence="2">
    <location>
        <begin position="47"/>
        <end position="186"/>
    </location>
</feature>
<dbReference type="InterPro" id="IPR004919">
    <property type="entry name" value="GmrSD_N"/>
</dbReference>
<name>A0A6N3XAC6_9SYNE</name>
<dbReference type="EMBL" id="JXUO01000004">
    <property type="protein sequence ID" value="KKZ15483.1"/>
    <property type="molecule type" value="Genomic_DNA"/>
</dbReference>
<organism evidence="3 4">
    <name type="scientific">Candidatus Synechococcus spongiarum 142</name>
    <dbReference type="NCBI Taxonomy" id="1608213"/>
    <lineage>
        <taxon>Bacteria</taxon>
        <taxon>Bacillati</taxon>
        <taxon>Cyanobacteriota</taxon>
        <taxon>Cyanophyceae</taxon>
        <taxon>Synechococcales</taxon>
        <taxon>Synechococcaceae</taxon>
        <taxon>Synechococcus</taxon>
    </lineage>
</organism>
<sequence>MVDDPVDQSAGGNEEVEGLDSDPDSWGDYPLDELLIRNEVRTIYEVIRRIGKGSYIMDPDFQRDFIWPKDKQSRLIESVVMRIPLPVFYLAEDEQGQMIVVDGLQRLSTFQKFLKNELILQLPGRKGLDKKRFKDLSAKLKNRVEDFNLIFYIIDSKIPELAQLDIFERVNDSVPLTRQQMRNCLYMGKGTRFLKKESKSEIFLRATGKSLNPRTMRDREFVNRFCAFQLLDRDSYRAGMDKFLADCLKKMNSMEQTELSELSAQLHRSLENNSMLFGKHAFRKHMPDQGKRSPINASLWDVMSTGLSRYATDHVRDHADIFRQALYKLLADKDFDAAITLGSSNTKSVMLRFEKAQQTIEEVLGAHTA</sequence>
<evidence type="ECO:0000313" key="4">
    <source>
        <dbReference type="Proteomes" id="UP000035054"/>
    </source>
</evidence>
<gene>
    <name evidence="3" type="ORF">TH68_00080</name>
</gene>
<feature type="region of interest" description="Disordered" evidence="1">
    <location>
        <begin position="1"/>
        <end position="25"/>
    </location>
</feature>
<dbReference type="AlphaFoldDB" id="A0A6N3XAC6"/>